<name>A0ACC0PWT7_RHOML</name>
<gene>
    <name evidence="1" type="ORF">RHMOL_Rhmol02G0317000</name>
</gene>
<reference evidence="1" key="1">
    <citation type="submission" date="2022-02" db="EMBL/GenBank/DDBJ databases">
        <title>Plant Genome Project.</title>
        <authorList>
            <person name="Zhang R.-G."/>
        </authorList>
    </citation>
    <scope>NUCLEOTIDE SEQUENCE</scope>
    <source>
        <strain evidence="1">AT1</strain>
    </source>
</reference>
<dbReference type="Proteomes" id="UP001062846">
    <property type="component" value="Chromosome 2"/>
</dbReference>
<comment type="caution">
    <text evidence="1">The sequence shown here is derived from an EMBL/GenBank/DDBJ whole genome shotgun (WGS) entry which is preliminary data.</text>
</comment>
<sequence length="171" mass="19780">MRLHSALTSFSFQIPKPHLPFRLASPGRRLLQWKYIISRVLDGKPLAVHVYDDNKNDVLANTWGLHPWMNRGGSQMTFHAGPLGFTLEITVPIMGALYITFALDGGKREEICARSFHKSIPKSKVLWKFKPRVSILLKCQMHCTQVKEVRKALRFDLVPTLASYYWMKHYQ</sequence>
<evidence type="ECO:0000313" key="1">
    <source>
        <dbReference type="EMBL" id="KAI8569940.1"/>
    </source>
</evidence>
<accession>A0ACC0PWT7</accession>
<keyword evidence="2" id="KW-1185">Reference proteome</keyword>
<organism evidence="1 2">
    <name type="scientific">Rhododendron molle</name>
    <name type="common">Chinese azalea</name>
    <name type="synonym">Azalea mollis</name>
    <dbReference type="NCBI Taxonomy" id="49168"/>
    <lineage>
        <taxon>Eukaryota</taxon>
        <taxon>Viridiplantae</taxon>
        <taxon>Streptophyta</taxon>
        <taxon>Embryophyta</taxon>
        <taxon>Tracheophyta</taxon>
        <taxon>Spermatophyta</taxon>
        <taxon>Magnoliopsida</taxon>
        <taxon>eudicotyledons</taxon>
        <taxon>Gunneridae</taxon>
        <taxon>Pentapetalae</taxon>
        <taxon>asterids</taxon>
        <taxon>Ericales</taxon>
        <taxon>Ericaceae</taxon>
        <taxon>Ericoideae</taxon>
        <taxon>Rhodoreae</taxon>
        <taxon>Rhododendron</taxon>
    </lineage>
</organism>
<protein>
    <submittedName>
        <fullName evidence="1">Uncharacterized protein</fullName>
    </submittedName>
</protein>
<evidence type="ECO:0000313" key="2">
    <source>
        <dbReference type="Proteomes" id="UP001062846"/>
    </source>
</evidence>
<proteinExistence type="predicted"/>
<dbReference type="EMBL" id="CM046389">
    <property type="protein sequence ID" value="KAI8569940.1"/>
    <property type="molecule type" value="Genomic_DNA"/>
</dbReference>